<dbReference type="RefSeq" id="WP_277361934.1">
    <property type="nucleotide sequence ID" value="NZ_JAANXN010000002.1"/>
</dbReference>
<accession>A0ABD4XH50</accession>
<dbReference type="AlphaFoldDB" id="A0ABD4XH50"/>
<dbReference type="SUPFAM" id="SSF54611">
    <property type="entry name" value="SecB-like"/>
    <property type="match status" value="1"/>
</dbReference>
<comment type="caution">
    <text evidence="1">The sequence shown here is derived from an EMBL/GenBank/DDBJ whole genome shotgun (WGS) entry which is preliminary data.</text>
</comment>
<evidence type="ECO:0000313" key="2">
    <source>
        <dbReference type="Proteomes" id="UP001215461"/>
    </source>
</evidence>
<gene>
    <name evidence="1" type="ORF">G9403_02265</name>
</gene>
<dbReference type="EMBL" id="JAANXN010000002">
    <property type="protein sequence ID" value="MDF8370487.1"/>
    <property type="molecule type" value="Genomic_DNA"/>
</dbReference>
<dbReference type="Proteomes" id="UP001215461">
    <property type="component" value="Unassembled WGS sequence"/>
</dbReference>
<evidence type="ECO:0008006" key="3">
    <source>
        <dbReference type="Google" id="ProtNLM"/>
    </source>
</evidence>
<dbReference type="Gene3D" id="3.10.420.10">
    <property type="entry name" value="SecB-like"/>
    <property type="match status" value="1"/>
</dbReference>
<sequence>MMKKSFFKFSNPDIFSFTILQNPDFDKTKQDDTFKSLELEPEIYRDPDSNTANVKITLTNKEFFKTKNNLELNVHSVIDISAVASFKWKDGLDDGLVNELLEKNAVSLLVSYLRPYISSVTSAGENGAYYLPFIDLT</sequence>
<name>A0ABD4XH50_WEIPA</name>
<proteinExistence type="predicted"/>
<evidence type="ECO:0000313" key="1">
    <source>
        <dbReference type="EMBL" id="MDF8370487.1"/>
    </source>
</evidence>
<protein>
    <recommendedName>
        <fullName evidence="3">DUF1149 family protein</fullName>
    </recommendedName>
</protein>
<dbReference type="InterPro" id="IPR035958">
    <property type="entry name" value="SecB-like_sf"/>
</dbReference>
<reference evidence="1 2" key="1">
    <citation type="submission" date="2020-03" db="EMBL/GenBank/DDBJ databases">
        <title>Comparative genomics of Weissella paramesenteroides.</title>
        <authorList>
            <person name="Kant R."/>
            <person name="Takala T."/>
            <person name="Saris P."/>
        </authorList>
    </citation>
    <scope>NUCLEOTIDE SEQUENCE [LARGE SCALE GENOMIC DNA]</scope>
    <source>
        <strain evidence="1 2">SJ27-4</strain>
    </source>
</reference>
<organism evidence="1 2">
    <name type="scientific">Weissella paramesenteroides</name>
    <name type="common">Leuconostoc paramesenteroides</name>
    <dbReference type="NCBI Taxonomy" id="1249"/>
    <lineage>
        <taxon>Bacteria</taxon>
        <taxon>Bacillati</taxon>
        <taxon>Bacillota</taxon>
        <taxon>Bacilli</taxon>
        <taxon>Lactobacillales</taxon>
        <taxon>Lactobacillaceae</taxon>
        <taxon>Weissella</taxon>
    </lineage>
</organism>